<evidence type="ECO:0000256" key="4">
    <source>
        <dbReference type="ARBA" id="ARBA00022679"/>
    </source>
</evidence>
<comment type="cofactor">
    <cofactor evidence="1 7">
        <name>pyridoxal 5'-phosphate</name>
        <dbReference type="ChEBI" id="CHEBI:597326"/>
    </cofactor>
</comment>
<keyword evidence="10" id="KW-1185">Reference proteome</keyword>
<dbReference type="Pfam" id="PF00155">
    <property type="entry name" value="Aminotran_1_2"/>
    <property type="match status" value="1"/>
</dbReference>
<comment type="similarity">
    <text evidence="7">Belongs to the class-II pyridoxal-phosphate-dependent aminotransferase family. Histidinol-phosphate aminotransferase subfamily.</text>
</comment>
<keyword evidence="6 7" id="KW-0368">Histidine biosynthesis</keyword>
<sequence>MCPIQPREQLRHISMYSPGKPIEELQRELGITNVIKMASNENPFGSSSLAKQAITDEMENMHLYPEITAPVLANKLAKRLEVSADQLVLGNGSDEIIRMMTRSYLQDNDEVIMASVTFPRYKTNVIIDGGVPVEVPMKTGGVHDLQAMENAINKNTKMIIVCNPNNPTGTMVSAHELEAFIKRIPSHILVIIDEAYYEYIRTDDYFQSINFLDKHENLIILRTFSKIYGLASLRVGYGIMHPAIVSELLKSKEPFNVNRFAQAAAYACLDDDAFMKKTQEQNNNGRLYLENAFQRLGLSYFSTHTNFIMVDTKIPAETINDELLKNGIIIRPGHLMGYPTMIRLTIGTEEENRLFIEALEEILQRHANHYSRKVDA</sequence>
<evidence type="ECO:0000256" key="3">
    <source>
        <dbReference type="ARBA" id="ARBA00022576"/>
    </source>
</evidence>
<dbReference type="SUPFAM" id="SSF53383">
    <property type="entry name" value="PLP-dependent transferases"/>
    <property type="match status" value="1"/>
</dbReference>
<dbReference type="InterPro" id="IPR050106">
    <property type="entry name" value="HistidinolP_aminotransfase"/>
</dbReference>
<comment type="catalytic activity">
    <reaction evidence="7">
        <text>L-histidinol phosphate + 2-oxoglutarate = 3-(imidazol-4-yl)-2-oxopropyl phosphate + L-glutamate</text>
        <dbReference type="Rhea" id="RHEA:23744"/>
        <dbReference type="ChEBI" id="CHEBI:16810"/>
        <dbReference type="ChEBI" id="CHEBI:29985"/>
        <dbReference type="ChEBI" id="CHEBI:57766"/>
        <dbReference type="ChEBI" id="CHEBI:57980"/>
        <dbReference type="EC" id="2.6.1.9"/>
    </reaction>
</comment>
<dbReference type="AlphaFoldDB" id="A0A1G8MWJ5"/>
<dbReference type="EMBL" id="FNEN01000005">
    <property type="protein sequence ID" value="SDI72388.1"/>
    <property type="molecule type" value="Genomic_DNA"/>
</dbReference>
<dbReference type="HAMAP" id="MF_01023">
    <property type="entry name" value="HisC_aminotrans_2"/>
    <property type="match status" value="1"/>
</dbReference>
<comment type="subunit">
    <text evidence="2 7">Homodimer.</text>
</comment>
<keyword evidence="4 7" id="KW-0808">Transferase</keyword>
<dbReference type="GO" id="GO:0000105">
    <property type="term" value="P:L-histidine biosynthetic process"/>
    <property type="evidence" value="ECO:0007669"/>
    <property type="project" value="UniProtKB-UniRule"/>
</dbReference>
<evidence type="ECO:0000313" key="10">
    <source>
        <dbReference type="Proteomes" id="UP000198853"/>
    </source>
</evidence>
<evidence type="ECO:0000256" key="7">
    <source>
        <dbReference type="HAMAP-Rule" id="MF_01023"/>
    </source>
</evidence>
<dbReference type="Gene3D" id="3.40.640.10">
    <property type="entry name" value="Type I PLP-dependent aspartate aminotransferase-like (Major domain)"/>
    <property type="match status" value="1"/>
</dbReference>
<evidence type="ECO:0000259" key="8">
    <source>
        <dbReference type="Pfam" id="PF00155"/>
    </source>
</evidence>
<dbReference type="InterPro" id="IPR004839">
    <property type="entry name" value="Aminotransferase_I/II_large"/>
</dbReference>
<accession>A0A1G8MWJ5</accession>
<dbReference type="RefSeq" id="WP_342705523.1">
    <property type="nucleotide sequence ID" value="NZ_FNEN01000005.1"/>
</dbReference>
<comment type="pathway">
    <text evidence="7">Amino-acid biosynthesis; L-histidine biosynthesis; L-histidine from 5-phospho-alpha-D-ribose 1-diphosphate: step 7/9.</text>
</comment>
<gene>
    <name evidence="7" type="primary">hisC</name>
    <name evidence="9" type="ORF">SAMN04488123_10572</name>
</gene>
<dbReference type="PANTHER" id="PTHR43643">
    <property type="entry name" value="HISTIDINOL-PHOSPHATE AMINOTRANSFERASE 2"/>
    <property type="match status" value="1"/>
</dbReference>
<dbReference type="Proteomes" id="UP000198853">
    <property type="component" value="Unassembled WGS sequence"/>
</dbReference>
<evidence type="ECO:0000313" key="9">
    <source>
        <dbReference type="EMBL" id="SDI72388.1"/>
    </source>
</evidence>
<keyword evidence="5 7" id="KW-0663">Pyridoxal phosphate</keyword>
<dbReference type="InterPro" id="IPR015424">
    <property type="entry name" value="PyrdxlP-dep_Trfase"/>
</dbReference>
<evidence type="ECO:0000256" key="1">
    <source>
        <dbReference type="ARBA" id="ARBA00001933"/>
    </source>
</evidence>
<dbReference type="GO" id="GO:0004400">
    <property type="term" value="F:histidinol-phosphate transaminase activity"/>
    <property type="evidence" value="ECO:0007669"/>
    <property type="project" value="UniProtKB-UniRule"/>
</dbReference>
<dbReference type="InterPro" id="IPR015421">
    <property type="entry name" value="PyrdxlP-dep_Trfase_major"/>
</dbReference>
<evidence type="ECO:0000256" key="5">
    <source>
        <dbReference type="ARBA" id="ARBA00022898"/>
    </source>
</evidence>
<dbReference type="EC" id="2.6.1.9" evidence="7"/>
<evidence type="ECO:0000256" key="6">
    <source>
        <dbReference type="ARBA" id="ARBA00023102"/>
    </source>
</evidence>
<feature type="modified residue" description="N6-(pyridoxal phosphate)lysine" evidence="7">
    <location>
        <position position="226"/>
    </location>
</feature>
<name>A0A1G8MWJ5_9BACI</name>
<feature type="domain" description="Aminotransferase class I/classII large" evidence="8">
    <location>
        <begin position="33"/>
        <end position="359"/>
    </location>
</feature>
<keyword evidence="3 7" id="KW-0032">Aminotransferase</keyword>
<dbReference type="InterPro" id="IPR015422">
    <property type="entry name" value="PyrdxlP-dep_Trfase_small"/>
</dbReference>
<protein>
    <recommendedName>
        <fullName evidence="7">Histidinol-phosphate aminotransferase</fullName>
        <ecNumber evidence="7">2.6.1.9</ecNumber>
    </recommendedName>
    <alternativeName>
        <fullName evidence="7">Imidazole acetol-phosphate transaminase</fullName>
    </alternativeName>
</protein>
<evidence type="ECO:0000256" key="2">
    <source>
        <dbReference type="ARBA" id="ARBA00011738"/>
    </source>
</evidence>
<dbReference type="PANTHER" id="PTHR43643:SF3">
    <property type="entry name" value="HISTIDINOL-PHOSPHATE AMINOTRANSFERASE"/>
    <property type="match status" value="1"/>
</dbReference>
<dbReference type="NCBIfam" id="TIGR01141">
    <property type="entry name" value="hisC"/>
    <property type="match status" value="1"/>
</dbReference>
<dbReference type="InterPro" id="IPR005861">
    <property type="entry name" value="HisP_aminotrans"/>
</dbReference>
<dbReference type="UniPathway" id="UPA00031">
    <property type="reaction ID" value="UER00012"/>
</dbReference>
<organism evidence="9 10">
    <name type="scientific">Natribacillus halophilus</name>
    <dbReference type="NCBI Taxonomy" id="549003"/>
    <lineage>
        <taxon>Bacteria</taxon>
        <taxon>Bacillati</taxon>
        <taxon>Bacillota</taxon>
        <taxon>Bacilli</taxon>
        <taxon>Bacillales</taxon>
        <taxon>Bacillaceae</taxon>
        <taxon>Natribacillus</taxon>
    </lineage>
</organism>
<keyword evidence="7" id="KW-0028">Amino-acid biosynthesis</keyword>
<proteinExistence type="inferred from homology"/>
<dbReference type="GO" id="GO:0030170">
    <property type="term" value="F:pyridoxal phosphate binding"/>
    <property type="evidence" value="ECO:0007669"/>
    <property type="project" value="InterPro"/>
</dbReference>
<reference evidence="9 10" key="1">
    <citation type="submission" date="2016-10" db="EMBL/GenBank/DDBJ databases">
        <authorList>
            <person name="de Groot N.N."/>
        </authorList>
    </citation>
    <scope>NUCLEOTIDE SEQUENCE [LARGE SCALE GENOMIC DNA]</scope>
    <source>
        <strain evidence="9 10">DSM 21771</strain>
    </source>
</reference>
<dbReference type="CDD" id="cd00609">
    <property type="entry name" value="AAT_like"/>
    <property type="match status" value="1"/>
</dbReference>
<dbReference type="Gene3D" id="3.90.1150.10">
    <property type="entry name" value="Aspartate Aminotransferase, domain 1"/>
    <property type="match status" value="1"/>
</dbReference>